<organism evidence="1 2">
    <name type="scientific">Fusarium oxysporum NRRL 32931</name>
    <dbReference type="NCBI Taxonomy" id="660029"/>
    <lineage>
        <taxon>Eukaryota</taxon>
        <taxon>Fungi</taxon>
        <taxon>Dikarya</taxon>
        <taxon>Ascomycota</taxon>
        <taxon>Pezizomycotina</taxon>
        <taxon>Sordariomycetes</taxon>
        <taxon>Hypocreomycetidae</taxon>
        <taxon>Hypocreales</taxon>
        <taxon>Nectriaceae</taxon>
        <taxon>Fusarium</taxon>
        <taxon>Fusarium oxysporum species complex</taxon>
    </lineage>
</organism>
<dbReference type="AlphaFoldDB" id="W9HVX6"/>
<evidence type="ECO:0000313" key="2">
    <source>
        <dbReference type="Proteomes" id="UP000030753"/>
    </source>
</evidence>
<proteinExistence type="predicted"/>
<dbReference type="HOGENOM" id="CLU_2775991_0_0_1"/>
<protein>
    <submittedName>
        <fullName evidence="1">Uncharacterized protein</fullName>
    </submittedName>
</protein>
<name>W9HVX6_FUSOX</name>
<sequence length="69" mass="7558">MASDGLLYGISMLRSESNLPRRWKHVGGSQHADKLNPLESNDINFATAMPTIMTFPIGEWICDGVGHGD</sequence>
<dbReference type="EMBL" id="JH717845">
    <property type="protein sequence ID" value="EWY86472.1"/>
    <property type="molecule type" value="Genomic_DNA"/>
</dbReference>
<dbReference type="Proteomes" id="UP000030753">
    <property type="component" value="Unassembled WGS sequence"/>
</dbReference>
<reference evidence="1 2" key="1">
    <citation type="submission" date="2011-06" db="EMBL/GenBank/DDBJ databases">
        <title>The Genome Sequence of Fusarium oxysporum FOSC 3-a.</title>
        <authorList>
            <consortium name="The Broad Institute Genome Sequencing Platform"/>
            <person name="Ma L.-J."/>
            <person name="Gale L.R."/>
            <person name="Schwartz D.C."/>
            <person name="Zhou S."/>
            <person name="Corby-Kistler H."/>
            <person name="Young S.K."/>
            <person name="Zeng Q."/>
            <person name="Gargeya S."/>
            <person name="Fitzgerald M."/>
            <person name="Haas B."/>
            <person name="Abouelleil A."/>
            <person name="Alvarado L."/>
            <person name="Arachchi H.M."/>
            <person name="Berlin A."/>
            <person name="Brown A."/>
            <person name="Chapman S.B."/>
            <person name="Chen Z."/>
            <person name="Dunbar C."/>
            <person name="Freedman E."/>
            <person name="Gearin G."/>
            <person name="Gellesch M."/>
            <person name="Goldberg J."/>
            <person name="Griggs A."/>
            <person name="Gujja S."/>
            <person name="Heiman D."/>
            <person name="Howarth C."/>
            <person name="Larson L."/>
            <person name="Lui A."/>
            <person name="MacDonald P.J.P."/>
            <person name="Mehta T."/>
            <person name="Montmayeur A."/>
            <person name="Murphy C."/>
            <person name="Neiman D."/>
            <person name="Pearson M."/>
            <person name="Priest M."/>
            <person name="Roberts A."/>
            <person name="Saif S."/>
            <person name="Shea T."/>
            <person name="Shenoy N."/>
            <person name="Sisk P."/>
            <person name="Stolte C."/>
            <person name="Sykes S."/>
            <person name="Wortman J."/>
            <person name="Nusbaum C."/>
            <person name="Birren B."/>
        </authorList>
    </citation>
    <scope>NUCLEOTIDE SEQUENCE [LARGE SCALE GENOMIC DNA]</scope>
    <source>
        <strain evidence="2">FOSC 3-a</strain>
    </source>
</reference>
<gene>
    <name evidence="1" type="ORF">FOYG_11007</name>
</gene>
<accession>W9HVX6</accession>
<evidence type="ECO:0000313" key="1">
    <source>
        <dbReference type="EMBL" id="EWY86472.1"/>
    </source>
</evidence>